<sequence>MEDWDLQAIVNGCSSRPSFSTLMEDPDFYSFLSEEDGFSCVYPETTATCSSSNNIEFEEGVGSCSIYPVLHPLIPHPNNSASISDLLRELKEPEKLHHKKQIVPTKQKQSKKSKQNRVVKEVRADSVCSDSWGWRKYGQKPIKGSPYPRSYYRCSSSKGCSARKQVERSLSDPDVFLVTYTAEHNHSEPTRRNALAGTTRKKFPPPQNNNIPLSSSSPNNSTSAASFEFEEHPPEGLAGGDVLINLPFGISTQDLFPGLEDYLLFG</sequence>
<keyword evidence="5" id="KW-0539">Nucleus</keyword>
<evidence type="ECO:0000313" key="9">
    <source>
        <dbReference type="RefSeq" id="XP_022136815.1"/>
    </source>
</evidence>
<dbReference type="GeneID" id="111008420"/>
<feature type="domain" description="WRKY" evidence="7">
    <location>
        <begin position="123"/>
        <end position="189"/>
    </location>
</feature>
<dbReference type="GO" id="GO:0000976">
    <property type="term" value="F:transcription cis-regulatory region binding"/>
    <property type="evidence" value="ECO:0007669"/>
    <property type="project" value="TreeGrafter"/>
</dbReference>
<evidence type="ECO:0000313" key="8">
    <source>
        <dbReference type="Proteomes" id="UP000504603"/>
    </source>
</evidence>
<evidence type="ECO:0000256" key="2">
    <source>
        <dbReference type="ARBA" id="ARBA00023015"/>
    </source>
</evidence>
<evidence type="ECO:0000256" key="6">
    <source>
        <dbReference type="SAM" id="MobiDB-lite"/>
    </source>
</evidence>
<gene>
    <name evidence="9" type="primary">LOC111008420</name>
</gene>
<dbReference type="RefSeq" id="XP_022136815.1">
    <property type="nucleotide sequence ID" value="XM_022281123.1"/>
</dbReference>
<keyword evidence="4" id="KW-0804">Transcription</keyword>
<dbReference type="AlphaFoldDB" id="A0A6J1C506"/>
<dbReference type="SMART" id="SM00774">
    <property type="entry name" value="WRKY"/>
    <property type="match status" value="1"/>
</dbReference>
<evidence type="ECO:0000256" key="4">
    <source>
        <dbReference type="ARBA" id="ARBA00023163"/>
    </source>
</evidence>
<comment type="subcellular location">
    <subcellularLocation>
        <location evidence="1">Nucleus</location>
    </subcellularLocation>
</comment>
<evidence type="ECO:0000259" key="7">
    <source>
        <dbReference type="PROSITE" id="PS50811"/>
    </source>
</evidence>
<reference evidence="9" key="1">
    <citation type="submission" date="2025-08" db="UniProtKB">
        <authorList>
            <consortium name="RefSeq"/>
        </authorList>
    </citation>
    <scope>IDENTIFICATION</scope>
    <source>
        <strain evidence="9">OHB3-1</strain>
    </source>
</reference>
<dbReference type="PROSITE" id="PS50811">
    <property type="entry name" value="WRKY"/>
    <property type="match status" value="1"/>
</dbReference>
<dbReference type="Proteomes" id="UP000504603">
    <property type="component" value="Unplaced"/>
</dbReference>
<keyword evidence="8" id="KW-1185">Reference proteome</keyword>
<dbReference type="InterPro" id="IPR044810">
    <property type="entry name" value="WRKY_plant"/>
</dbReference>
<dbReference type="SMR" id="A0A6J1C506"/>
<dbReference type="OrthoDB" id="1077642at2759"/>
<dbReference type="InterPro" id="IPR003657">
    <property type="entry name" value="WRKY_dom"/>
</dbReference>
<feature type="compositionally biased region" description="Basic residues" evidence="6">
    <location>
        <begin position="108"/>
        <end position="117"/>
    </location>
</feature>
<organism evidence="8 9">
    <name type="scientific">Momordica charantia</name>
    <name type="common">Bitter gourd</name>
    <name type="synonym">Balsam pear</name>
    <dbReference type="NCBI Taxonomy" id="3673"/>
    <lineage>
        <taxon>Eukaryota</taxon>
        <taxon>Viridiplantae</taxon>
        <taxon>Streptophyta</taxon>
        <taxon>Embryophyta</taxon>
        <taxon>Tracheophyta</taxon>
        <taxon>Spermatophyta</taxon>
        <taxon>Magnoliopsida</taxon>
        <taxon>eudicotyledons</taxon>
        <taxon>Gunneridae</taxon>
        <taxon>Pentapetalae</taxon>
        <taxon>rosids</taxon>
        <taxon>fabids</taxon>
        <taxon>Cucurbitales</taxon>
        <taxon>Cucurbitaceae</taxon>
        <taxon>Momordiceae</taxon>
        <taxon>Momordica</taxon>
    </lineage>
</organism>
<dbReference type="GO" id="GO:0005634">
    <property type="term" value="C:nucleus"/>
    <property type="evidence" value="ECO:0007669"/>
    <property type="project" value="UniProtKB-SubCell"/>
</dbReference>
<dbReference type="KEGG" id="mcha:111008420"/>
<accession>A0A6J1C506</accession>
<protein>
    <submittedName>
        <fullName evidence="9">WRKY transcription factor 22-like</fullName>
    </submittedName>
</protein>
<dbReference type="SUPFAM" id="SSF118290">
    <property type="entry name" value="WRKY DNA-binding domain"/>
    <property type="match status" value="1"/>
</dbReference>
<keyword evidence="2" id="KW-0805">Transcription regulation</keyword>
<evidence type="ECO:0000256" key="5">
    <source>
        <dbReference type="ARBA" id="ARBA00023242"/>
    </source>
</evidence>
<keyword evidence="3" id="KW-0238">DNA-binding</keyword>
<name>A0A6J1C506_MOMCH</name>
<feature type="compositionally biased region" description="Low complexity" evidence="6">
    <location>
        <begin position="208"/>
        <end position="221"/>
    </location>
</feature>
<evidence type="ECO:0000256" key="1">
    <source>
        <dbReference type="ARBA" id="ARBA00004123"/>
    </source>
</evidence>
<dbReference type="Gene3D" id="2.20.25.80">
    <property type="entry name" value="WRKY domain"/>
    <property type="match status" value="1"/>
</dbReference>
<evidence type="ECO:0000256" key="3">
    <source>
        <dbReference type="ARBA" id="ARBA00023125"/>
    </source>
</evidence>
<dbReference type="GO" id="GO:0003700">
    <property type="term" value="F:DNA-binding transcription factor activity"/>
    <property type="evidence" value="ECO:0007669"/>
    <property type="project" value="InterPro"/>
</dbReference>
<feature type="region of interest" description="Disordered" evidence="6">
    <location>
        <begin position="96"/>
        <end position="117"/>
    </location>
</feature>
<proteinExistence type="predicted"/>
<dbReference type="InterPro" id="IPR036576">
    <property type="entry name" value="WRKY_dom_sf"/>
</dbReference>
<dbReference type="Pfam" id="PF03106">
    <property type="entry name" value="WRKY"/>
    <property type="match status" value="1"/>
</dbReference>
<feature type="region of interest" description="Disordered" evidence="6">
    <location>
        <begin position="186"/>
        <end position="232"/>
    </location>
</feature>
<dbReference type="PANTHER" id="PTHR32096:SF80">
    <property type="entry name" value="WRKY TRANSCRIPTION FACTOR 27-RELATED"/>
    <property type="match status" value="1"/>
</dbReference>
<dbReference type="PANTHER" id="PTHR32096">
    <property type="entry name" value="WRKY TRANSCRIPTION FACTOR 30-RELATED-RELATED"/>
    <property type="match status" value="1"/>
</dbReference>